<dbReference type="InterPro" id="IPR025558">
    <property type="entry name" value="DUF4283"/>
</dbReference>
<keyword evidence="5" id="KW-1185">Reference proteome</keyword>
<dbReference type="Pfam" id="PF14392">
    <property type="entry name" value="zf-CCHC_4"/>
    <property type="match status" value="1"/>
</dbReference>
<feature type="compositionally biased region" description="Polar residues" evidence="1">
    <location>
        <begin position="468"/>
        <end position="486"/>
    </location>
</feature>
<dbReference type="PANTHER" id="PTHR31286">
    <property type="entry name" value="GLYCINE-RICH CELL WALL STRUCTURAL PROTEIN 1.8-LIKE"/>
    <property type="match status" value="1"/>
</dbReference>
<evidence type="ECO:0000313" key="5">
    <source>
        <dbReference type="Proteomes" id="UP000886595"/>
    </source>
</evidence>
<feature type="region of interest" description="Disordered" evidence="1">
    <location>
        <begin position="464"/>
        <end position="522"/>
    </location>
</feature>
<gene>
    <name evidence="4" type="ORF">Bca52824_002634</name>
</gene>
<evidence type="ECO:0000313" key="4">
    <source>
        <dbReference type="EMBL" id="KAG2331454.1"/>
    </source>
</evidence>
<reference evidence="4 5" key="1">
    <citation type="submission" date="2020-02" db="EMBL/GenBank/DDBJ databases">
        <authorList>
            <person name="Ma Q."/>
            <person name="Huang Y."/>
            <person name="Song X."/>
            <person name="Pei D."/>
        </authorList>
    </citation>
    <scope>NUCLEOTIDE SEQUENCE [LARGE SCALE GENOMIC DNA]</scope>
    <source>
        <strain evidence="4">Sxm20200214</strain>
        <tissue evidence="4">Leaf</tissue>
    </source>
</reference>
<dbReference type="Proteomes" id="UP000886595">
    <property type="component" value="Unassembled WGS sequence"/>
</dbReference>
<organism evidence="4 5">
    <name type="scientific">Brassica carinata</name>
    <name type="common">Ethiopian mustard</name>
    <name type="synonym">Abyssinian cabbage</name>
    <dbReference type="NCBI Taxonomy" id="52824"/>
    <lineage>
        <taxon>Eukaryota</taxon>
        <taxon>Viridiplantae</taxon>
        <taxon>Streptophyta</taxon>
        <taxon>Embryophyta</taxon>
        <taxon>Tracheophyta</taxon>
        <taxon>Spermatophyta</taxon>
        <taxon>Magnoliopsida</taxon>
        <taxon>eudicotyledons</taxon>
        <taxon>Gunneridae</taxon>
        <taxon>Pentapetalae</taxon>
        <taxon>rosids</taxon>
        <taxon>malvids</taxon>
        <taxon>Brassicales</taxon>
        <taxon>Brassicaceae</taxon>
        <taxon>Brassiceae</taxon>
        <taxon>Brassica</taxon>
    </lineage>
</organism>
<evidence type="ECO:0000259" key="3">
    <source>
        <dbReference type="Pfam" id="PF14392"/>
    </source>
</evidence>
<accession>A0A8X7WIG9</accession>
<dbReference type="AlphaFoldDB" id="A0A8X7WIG9"/>
<dbReference type="InterPro" id="IPR040256">
    <property type="entry name" value="At4g02000-like"/>
</dbReference>
<dbReference type="EMBL" id="JAAMPC010000001">
    <property type="protein sequence ID" value="KAG2331454.1"/>
    <property type="molecule type" value="Genomic_DNA"/>
</dbReference>
<feature type="compositionally biased region" description="Basic residues" evidence="1">
    <location>
        <begin position="488"/>
        <end position="503"/>
    </location>
</feature>
<comment type="caution">
    <text evidence="4">The sequence shown here is derived from an EMBL/GenBank/DDBJ whole genome shotgun (WGS) entry which is preliminary data.</text>
</comment>
<protein>
    <recommendedName>
        <fullName evidence="6">DUF4283 domain-containing protein</fullName>
    </recommendedName>
</protein>
<evidence type="ECO:0008006" key="6">
    <source>
        <dbReference type="Google" id="ProtNLM"/>
    </source>
</evidence>
<dbReference type="Pfam" id="PF14111">
    <property type="entry name" value="DUF4283"/>
    <property type="match status" value="1"/>
</dbReference>
<dbReference type="PANTHER" id="PTHR31286:SF163">
    <property type="entry name" value="ZINC KNUCKLE CX2CX4HX4C DOMAIN-CONTAINING PROTEIN"/>
    <property type="match status" value="1"/>
</dbReference>
<feature type="region of interest" description="Disordered" evidence="1">
    <location>
        <begin position="218"/>
        <end position="256"/>
    </location>
</feature>
<feature type="domain" description="Zinc knuckle CX2CX4HX4C" evidence="3">
    <location>
        <begin position="172"/>
        <end position="218"/>
    </location>
</feature>
<sequence>MARRLTAEEKGKGLDTNPSGPPRLRMRAPDFDPTELIKENLLTLVGRLTNRKEQKMSSVLPYLAKKWNLVGLSFSSDLGNGCFQFRLSKEEDVREVLRNRPYQYGCWMIIVQRWEPIISQNFPSQILFWISLRGIPLHYWHDKVVCNIGMELGELDTYEVTRSTARVRVVVDGLKPLIMEAAMDYASGEESIISLDYENLGNHCSVCYRLSHLQSQCPERPKTGVTKQTDIITSRPARRQRSPLSPPPETWESDAPIASFTKPFQQHLDRYGRPFGDRVSTAVLRPPGPRNKIAPVSLQRQQLRTNHENRPTGELNQDEYSSPPYMRRRLNHEDRHGEENTRERNHRSPTLQWRAKTPILEQEVTPPSAPCHPPRQSVGRNLEATNFQSIPEAPSREEVIDDLMVATRQYLNCPDPKEAAARKERVLLSEINGDVEEAATRILQNSIALTRAETTAATEPLITEPVITETQSPEPQENTTAETSAAPTRKRGRPPKDRQKRTTVRLSPKTYAGMGSPNHILL</sequence>
<name>A0A8X7WIG9_BRACI</name>
<feature type="domain" description="DUF4283" evidence="2">
    <location>
        <begin position="42"/>
        <end position="116"/>
    </location>
</feature>
<feature type="region of interest" description="Disordered" evidence="1">
    <location>
        <begin position="279"/>
        <end position="325"/>
    </location>
</feature>
<feature type="compositionally biased region" description="Basic and acidic residues" evidence="1">
    <location>
        <begin position="1"/>
        <end position="13"/>
    </location>
</feature>
<dbReference type="OrthoDB" id="1059173at2759"/>
<feature type="region of interest" description="Disordered" evidence="1">
    <location>
        <begin position="1"/>
        <end position="25"/>
    </location>
</feature>
<proteinExistence type="predicted"/>
<evidence type="ECO:0000256" key="1">
    <source>
        <dbReference type="SAM" id="MobiDB-lite"/>
    </source>
</evidence>
<evidence type="ECO:0000259" key="2">
    <source>
        <dbReference type="Pfam" id="PF14111"/>
    </source>
</evidence>
<dbReference type="InterPro" id="IPR025836">
    <property type="entry name" value="Zn_knuckle_CX2CX4HX4C"/>
</dbReference>